<dbReference type="Gene3D" id="3.30.450.20">
    <property type="entry name" value="PAS domain"/>
    <property type="match status" value="1"/>
</dbReference>
<dbReference type="Gene3D" id="3.30.70.270">
    <property type="match status" value="1"/>
</dbReference>
<dbReference type="PROSITE" id="PS50883">
    <property type="entry name" value="EAL"/>
    <property type="match status" value="1"/>
</dbReference>
<dbReference type="SUPFAM" id="SSF55073">
    <property type="entry name" value="Nucleotide cyclase"/>
    <property type="match status" value="1"/>
</dbReference>
<dbReference type="PROSITE" id="PS50113">
    <property type="entry name" value="PAC"/>
    <property type="match status" value="1"/>
</dbReference>
<feature type="transmembrane region" description="Helical" evidence="1">
    <location>
        <begin position="20"/>
        <end position="40"/>
    </location>
</feature>
<dbReference type="PROSITE" id="PS50112">
    <property type="entry name" value="PAS"/>
    <property type="match status" value="1"/>
</dbReference>
<dbReference type="InterPro" id="IPR035965">
    <property type="entry name" value="PAS-like_dom_sf"/>
</dbReference>
<dbReference type="AlphaFoldDB" id="A0A317MSD1"/>
<feature type="domain" description="GGDEF" evidence="5">
    <location>
        <begin position="395"/>
        <end position="528"/>
    </location>
</feature>
<protein>
    <submittedName>
        <fullName evidence="6">PAS domain S-box-containing protein/diguanylate cyclase (GGDEF)-like protein</fullName>
    </submittedName>
</protein>
<sequence>MPPKPAALAASMDQNRWLPLIAAVLTLLLFGSMYGVFWRYSSELEAQRSLVRHDAADLTLSLMRSAVRLQIALERLQEEQPEGMVELRALADELGNSLQAMQRDLRDESYHELPGAAEIIEDVGHWLQGFKPLAALPRVDADLLRARFGPPLDQMIGRMAAQQRVALEAQRASIEEKQQAISHINRFAVVLLSVALVCGGLLVALLLRQQRRLEQMRDALGDRVAARTADLQASTERVTVLMQAVEQSPNAVLIADADGFIRFVNPRFTAMSGYSPEAIIGARLGRLPSDRIESGQVAEMWNALAEGRVWHAEIESCRSDGNKFWESVQVAPLRDERGLITHYVLTREDVSERRVYEARMLRRAQYDELTGLPNRVLAMQRLGEAIERADRDDGSVTALLFVSMDGLQRVNFSYGHAAGDHMLAAAGERLLELIGRYDLVSRFGGDEFLIMLVRRKGLDEVSGFLRRLVDAFHQPLVSGDQQVHTTVSVGAALYPLDGREADILLRCADTARNRAKAEGRDRFRLYDEAMRERMLESAQIEELLHGALERGEFSVVYQPVIELASGRPVGAEALLRWSNPTLGVVSPDRFVQVAEETGLIVDIGAWVLDTACRELGEWREQFGPYLHMAVNVSARQFDDAGFIDMVRSKLRRQKIPGEALMLELTERLFLDKDMHALDVMNTLSREGVRLAIDDFGTGYSSLSYLRRFPVRTLKIDKSFLTGVPEETEVTELVSAIVAMARALELSVICEGIETQEQMHFIKSIGTGFGQGYHFAKPMPSTQIRAYFAGVGVGARLGV</sequence>
<evidence type="ECO:0000259" key="5">
    <source>
        <dbReference type="PROSITE" id="PS50887"/>
    </source>
</evidence>
<dbReference type="NCBIfam" id="TIGR00254">
    <property type="entry name" value="GGDEF"/>
    <property type="match status" value="1"/>
</dbReference>
<gene>
    <name evidence="6" type="ORF">C7443_1105</name>
</gene>
<dbReference type="InterPro" id="IPR000014">
    <property type="entry name" value="PAS"/>
</dbReference>
<dbReference type="InterPro" id="IPR052155">
    <property type="entry name" value="Biofilm_reg_signaling"/>
</dbReference>
<organism evidence="6 7">
    <name type="scientific">Plasticicumulans acidivorans</name>
    <dbReference type="NCBI Taxonomy" id="886464"/>
    <lineage>
        <taxon>Bacteria</taxon>
        <taxon>Pseudomonadati</taxon>
        <taxon>Pseudomonadota</taxon>
        <taxon>Gammaproteobacteria</taxon>
        <taxon>Candidatus Competibacteraceae</taxon>
        <taxon>Plasticicumulans</taxon>
    </lineage>
</organism>
<evidence type="ECO:0000259" key="2">
    <source>
        <dbReference type="PROSITE" id="PS50112"/>
    </source>
</evidence>
<dbReference type="Pfam" id="PF00563">
    <property type="entry name" value="EAL"/>
    <property type="match status" value="1"/>
</dbReference>
<feature type="transmembrane region" description="Helical" evidence="1">
    <location>
        <begin position="187"/>
        <end position="207"/>
    </location>
</feature>
<dbReference type="InterPro" id="IPR000700">
    <property type="entry name" value="PAS-assoc_C"/>
</dbReference>
<dbReference type="SMART" id="SM00091">
    <property type="entry name" value="PAS"/>
    <property type="match status" value="1"/>
</dbReference>
<feature type="domain" description="PAS" evidence="2">
    <location>
        <begin position="237"/>
        <end position="281"/>
    </location>
</feature>
<dbReference type="InterPro" id="IPR043128">
    <property type="entry name" value="Rev_trsase/Diguanyl_cyclase"/>
</dbReference>
<dbReference type="CDD" id="cd00130">
    <property type="entry name" value="PAS"/>
    <property type="match status" value="1"/>
</dbReference>
<dbReference type="PROSITE" id="PS50887">
    <property type="entry name" value="GGDEF"/>
    <property type="match status" value="1"/>
</dbReference>
<dbReference type="InterPro" id="IPR029787">
    <property type="entry name" value="Nucleotide_cyclase"/>
</dbReference>
<proteinExistence type="predicted"/>
<accession>A0A317MSD1</accession>
<dbReference type="SMART" id="SM00052">
    <property type="entry name" value="EAL"/>
    <property type="match status" value="1"/>
</dbReference>
<dbReference type="SUPFAM" id="SSF141868">
    <property type="entry name" value="EAL domain-like"/>
    <property type="match status" value="1"/>
</dbReference>
<comment type="caution">
    <text evidence="6">The sequence shown here is derived from an EMBL/GenBank/DDBJ whole genome shotgun (WGS) entry which is preliminary data.</text>
</comment>
<name>A0A317MSD1_9GAMM</name>
<dbReference type="InterPro" id="IPR001633">
    <property type="entry name" value="EAL_dom"/>
</dbReference>
<evidence type="ECO:0000259" key="3">
    <source>
        <dbReference type="PROSITE" id="PS50113"/>
    </source>
</evidence>
<evidence type="ECO:0000313" key="6">
    <source>
        <dbReference type="EMBL" id="PWV59460.1"/>
    </source>
</evidence>
<dbReference type="PANTHER" id="PTHR44757:SF2">
    <property type="entry name" value="BIOFILM ARCHITECTURE MAINTENANCE PROTEIN MBAA"/>
    <property type="match status" value="1"/>
</dbReference>
<evidence type="ECO:0000259" key="4">
    <source>
        <dbReference type="PROSITE" id="PS50883"/>
    </source>
</evidence>
<reference evidence="6 7" key="1">
    <citation type="submission" date="2018-05" db="EMBL/GenBank/DDBJ databases">
        <title>Genomic Encyclopedia of Type Strains, Phase IV (KMG-IV): sequencing the most valuable type-strain genomes for metagenomic binning, comparative biology and taxonomic classification.</title>
        <authorList>
            <person name="Goeker M."/>
        </authorList>
    </citation>
    <scope>NUCLEOTIDE SEQUENCE [LARGE SCALE GENOMIC DNA]</scope>
    <source>
        <strain evidence="6 7">DSM 23606</strain>
    </source>
</reference>
<dbReference type="SMART" id="SM00267">
    <property type="entry name" value="GGDEF"/>
    <property type="match status" value="1"/>
</dbReference>
<feature type="domain" description="EAL" evidence="4">
    <location>
        <begin position="537"/>
        <end position="791"/>
    </location>
</feature>
<dbReference type="Gene3D" id="3.20.20.450">
    <property type="entry name" value="EAL domain"/>
    <property type="match status" value="1"/>
</dbReference>
<dbReference type="NCBIfam" id="TIGR00229">
    <property type="entry name" value="sensory_box"/>
    <property type="match status" value="1"/>
</dbReference>
<keyword evidence="7" id="KW-1185">Reference proteome</keyword>
<evidence type="ECO:0000256" key="1">
    <source>
        <dbReference type="SAM" id="Phobius"/>
    </source>
</evidence>
<dbReference type="InterPro" id="IPR035919">
    <property type="entry name" value="EAL_sf"/>
</dbReference>
<dbReference type="Pfam" id="PF13426">
    <property type="entry name" value="PAS_9"/>
    <property type="match status" value="1"/>
</dbReference>
<evidence type="ECO:0000313" key="7">
    <source>
        <dbReference type="Proteomes" id="UP000246569"/>
    </source>
</evidence>
<keyword evidence="1" id="KW-1133">Transmembrane helix</keyword>
<feature type="domain" description="PAC" evidence="3">
    <location>
        <begin position="310"/>
        <end position="362"/>
    </location>
</feature>
<dbReference type="RefSeq" id="WP_110019517.1">
    <property type="nucleotide sequence ID" value="NZ_QGTJ01000010.1"/>
</dbReference>
<dbReference type="CDD" id="cd01948">
    <property type="entry name" value="EAL"/>
    <property type="match status" value="1"/>
</dbReference>
<dbReference type="SMART" id="SM00086">
    <property type="entry name" value="PAC"/>
    <property type="match status" value="1"/>
</dbReference>
<dbReference type="Pfam" id="PF00990">
    <property type="entry name" value="GGDEF"/>
    <property type="match status" value="1"/>
</dbReference>
<dbReference type="SUPFAM" id="SSF55785">
    <property type="entry name" value="PYP-like sensor domain (PAS domain)"/>
    <property type="match status" value="1"/>
</dbReference>
<dbReference type="CDD" id="cd01949">
    <property type="entry name" value="GGDEF"/>
    <property type="match status" value="1"/>
</dbReference>
<dbReference type="OrthoDB" id="9799509at2"/>
<dbReference type="InterPro" id="IPR000160">
    <property type="entry name" value="GGDEF_dom"/>
</dbReference>
<dbReference type="Proteomes" id="UP000246569">
    <property type="component" value="Unassembled WGS sequence"/>
</dbReference>
<dbReference type="InterPro" id="IPR001610">
    <property type="entry name" value="PAC"/>
</dbReference>
<dbReference type="EMBL" id="QGTJ01000010">
    <property type="protein sequence ID" value="PWV59460.1"/>
    <property type="molecule type" value="Genomic_DNA"/>
</dbReference>
<keyword evidence="1" id="KW-0812">Transmembrane</keyword>
<dbReference type="PANTHER" id="PTHR44757">
    <property type="entry name" value="DIGUANYLATE CYCLASE DGCP"/>
    <property type="match status" value="1"/>
</dbReference>
<keyword evidence="1" id="KW-0472">Membrane</keyword>